<dbReference type="GO" id="GO:0016887">
    <property type="term" value="F:ATP hydrolysis activity"/>
    <property type="evidence" value="ECO:0007669"/>
    <property type="project" value="TreeGrafter"/>
</dbReference>
<dbReference type="InterPro" id="IPR001752">
    <property type="entry name" value="Kinesin_motor_dom"/>
</dbReference>
<name>A0A0D3IS40_EMIH1</name>
<feature type="coiled-coil region" evidence="2">
    <location>
        <begin position="604"/>
        <end position="659"/>
    </location>
</feature>
<reference evidence="6" key="1">
    <citation type="journal article" date="2013" name="Nature">
        <title>Pan genome of the phytoplankton Emiliania underpins its global distribution.</title>
        <authorList>
            <person name="Read B.A."/>
            <person name="Kegel J."/>
            <person name="Klute M.J."/>
            <person name="Kuo A."/>
            <person name="Lefebvre S.C."/>
            <person name="Maumus F."/>
            <person name="Mayer C."/>
            <person name="Miller J."/>
            <person name="Monier A."/>
            <person name="Salamov A."/>
            <person name="Young J."/>
            <person name="Aguilar M."/>
            <person name="Claverie J.M."/>
            <person name="Frickenhaus S."/>
            <person name="Gonzalez K."/>
            <person name="Herman E.K."/>
            <person name="Lin Y.C."/>
            <person name="Napier J."/>
            <person name="Ogata H."/>
            <person name="Sarno A.F."/>
            <person name="Shmutz J."/>
            <person name="Schroeder D."/>
            <person name="de Vargas C."/>
            <person name="Verret F."/>
            <person name="von Dassow P."/>
            <person name="Valentin K."/>
            <person name="Van de Peer Y."/>
            <person name="Wheeler G."/>
            <person name="Dacks J.B."/>
            <person name="Delwiche C.F."/>
            <person name="Dyhrman S.T."/>
            <person name="Glockner G."/>
            <person name="John U."/>
            <person name="Richards T."/>
            <person name="Worden A.Z."/>
            <person name="Zhang X."/>
            <person name="Grigoriev I.V."/>
            <person name="Allen A.E."/>
            <person name="Bidle K."/>
            <person name="Borodovsky M."/>
            <person name="Bowler C."/>
            <person name="Brownlee C."/>
            <person name="Cock J.M."/>
            <person name="Elias M."/>
            <person name="Gladyshev V.N."/>
            <person name="Groth M."/>
            <person name="Guda C."/>
            <person name="Hadaegh A."/>
            <person name="Iglesias-Rodriguez M.D."/>
            <person name="Jenkins J."/>
            <person name="Jones B.M."/>
            <person name="Lawson T."/>
            <person name="Leese F."/>
            <person name="Lindquist E."/>
            <person name="Lobanov A."/>
            <person name="Lomsadze A."/>
            <person name="Malik S.B."/>
            <person name="Marsh M.E."/>
            <person name="Mackinder L."/>
            <person name="Mock T."/>
            <person name="Mueller-Roeber B."/>
            <person name="Pagarete A."/>
            <person name="Parker M."/>
            <person name="Probert I."/>
            <person name="Quesneville H."/>
            <person name="Raines C."/>
            <person name="Rensing S.A."/>
            <person name="Riano-Pachon D.M."/>
            <person name="Richier S."/>
            <person name="Rokitta S."/>
            <person name="Shiraiwa Y."/>
            <person name="Soanes D.M."/>
            <person name="van der Giezen M."/>
            <person name="Wahlund T.M."/>
            <person name="Williams B."/>
            <person name="Wilson W."/>
            <person name="Wolfe G."/>
            <person name="Wurch L.L."/>
        </authorList>
    </citation>
    <scope>NUCLEOTIDE SEQUENCE</scope>
</reference>
<dbReference type="SUPFAM" id="SSF52540">
    <property type="entry name" value="P-loop containing nucleoside triphosphate hydrolases"/>
    <property type="match status" value="1"/>
</dbReference>
<keyword evidence="6" id="KW-1185">Reference proteome</keyword>
<dbReference type="Pfam" id="PF00225">
    <property type="entry name" value="Kinesin"/>
    <property type="match status" value="1"/>
</dbReference>
<protein>
    <recommendedName>
        <fullName evidence="4">Kinesin motor domain-containing protein</fullName>
    </recommendedName>
</protein>
<dbReference type="Gene3D" id="3.40.850.10">
    <property type="entry name" value="Kinesin motor domain"/>
    <property type="match status" value="1"/>
</dbReference>
<feature type="binding site" evidence="1">
    <location>
        <begin position="153"/>
        <end position="160"/>
    </location>
    <ligand>
        <name>ATP</name>
        <dbReference type="ChEBI" id="CHEBI:30616"/>
    </ligand>
</feature>
<dbReference type="GO" id="GO:0007018">
    <property type="term" value="P:microtubule-based movement"/>
    <property type="evidence" value="ECO:0007669"/>
    <property type="project" value="InterPro"/>
</dbReference>
<dbReference type="HOGENOM" id="CLU_022461_0_0_1"/>
<accession>A0A0D3IS40</accession>
<comment type="similarity">
    <text evidence="1">Belongs to the TRAFAC class myosin-kinesin ATPase superfamily. Kinesin family.</text>
</comment>
<keyword evidence="1" id="KW-0547">Nucleotide-binding</keyword>
<evidence type="ECO:0000313" key="6">
    <source>
        <dbReference type="Proteomes" id="UP000013827"/>
    </source>
</evidence>
<dbReference type="STRING" id="2903.R1DHS9"/>
<dbReference type="KEGG" id="ehx:EMIHUDRAFT_212036"/>
<dbReference type="PRINTS" id="PR00380">
    <property type="entry name" value="KINESINHEAVY"/>
</dbReference>
<evidence type="ECO:0000256" key="1">
    <source>
        <dbReference type="PROSITE-ProRule" id="PRU00283"/>
    </source>
</evidence>
<keyword evidence="2" id="KW-0175">Coiled coil</keyword>
<dbReference type="GO" id="GO:0003777">
    <property type="term" value="F:microtubule motor activity"/>
    <property type="evidence" value="ECO:0007669"/>
    <property type="project" value="InterPro"/>
</dbReference>
<sequence>MGNATSAIETSGDCHGTAARRQNNRDVFGAGVSAFRQELSGDGCPAPIPIREASMRARPRVVVRKRPLFEHEAAQDFDVLSCQGGTDVWGEGDAAALWVTRAMLAADHRTMYCEHHGFYADAVFGEAASTAEVYNAVLGGPLQHGSTTVLCFGQTGSGKTFTLAGIIDILREALPSGGGRWRVSALEVAGNAVTDLLHASARAADTAGEGGAEPSSSGAPCLLVGSAAEAIDAIVDAARHRSTHRTGVHDASSRTHAVYQLEPVDSEGTGRGAGGRLCLTLVDLAGSEWARDQVSHERARRKEAQEVNASLSALKACLAARASGVRLPARDTALTRLLRGPLEGEGRMVLIATVSPSSADAEHALDTLSHVGLPGRASLMRGEVAGSVDVDRPLPPSPRDWTSAEVVRWWLATSTAAVERINAEVAEAAAAGLRVVLRGAEWPPRTKLGLSFEPPGLADAPPTAPPTLSRVTPRTPIADASPLIRRGTRLVGCRLALAQEEGAPPEGARSDAGESLTAGIDHRAGASDAPPGRSGLLAELRRGSLALTRVADALDAAESEATRAAEAPRCLRPFACPADYAEEVPRKLDDDAALLRAWVVGGEAAQEEERRRIARRTEEEVEAEAAGRAASVAVARARLDEARAVLARAAAAARQVELEITFEPAAFGRAEVPRVPRHFSGASRLGQGDGKAFMNAFADPERGLRSLIVACEGDTRVAETLFQALCALAGTTPRTAD</sequence>
<dbReference type="PANTHER" id="PTHR24115:SF799">
    <property type="entry name" value="KINESIN-LIKE PROTEIN"/>
    <property type="match status" value="1"/>
</dbReference>
<dbReference type="SMART" id="SM00129">
    <property type="entry name" value="KISc"/>
    <property type="match status" value="1"/>
</dbReference>
<dbReference type="InterPro" id="IPR027417">
    <property type="entry name" value="P-loop_NTPase"/>
</dbReference>
<evidence type="ECO:0000259" key="4">
    <source>
        <dbReference type="PROSITE" id="PS50067"/>
    </source>
</evidence>
<organism evidence="5 6">
    <name type="scientific">Emiliania huxleyi (strain CCMP1516)</name>
    <dbReference type="NCBI Taxonomy" id="280463"/>
    <lineage>
        <taxon>Eukaryota</taxon>
        <taxon>Haptista</taxon>
        <taxon>Haptophyta</taxon>
        <taxon>Prymnesiophyceae</taxon>
        <taxon>Isochrysidales</taxon>
        <taxon>Noelaerhabdaceae</taxon>
        <taxon>Emiliania</taxon>
    </lineage>
</organism>
<reference evidence="5" key="2">
    <citation type="submission" date="2024-10" db="UniProtKB">
        <authorList>
            <consortium name="EnsemblProtists"/>
        </authorList>
    </citation>
    <scope>IDENTIFICATION</scope>
</reference>
<dbReference type="GeneID" id="17260272"/>
<dbReference type="Proteomes" id="UP000013827">
    <property type="component" value="Unassembled WGS sequence"/>
</dbReference>
<keyword evidence="1" id="KW-0505">Motor protein</keyword>
<dbReference type="GO" id="GO:0005874">
    <property type="term" value="C:microtubule"/>
    <property type="evidence" value="ECO:0007669"/>
    <property type="project" value="TreeGrafter"/>
</dbReference>
<evidence type="ECO:0000256" key="3">
    <source>
        <dbReference type="SAM" id="MobiDB-lite"/>
    </source>
</evidence>
<dbReference type="PROSITE" id="PS50067">
    <property type="entry name" value="KINESIN_MOTOR_2"/>
    <property type="match status" value="1"/>
</dbReference>
<dbReference type="eggNOG" id="KOG0246">
    <property type="taxonomic scope" value="Eukaryota"/>
</dbReference>
<dbReference type="RefSeq" id="XP_005766504.1">
    <property type="nucleotide sequence ID" value="XM_005766447.1"/>
</dbReference>
<proteinExistence type="inferred from homology"/>
<dbReference type="GO" id="GO:0005524">
    <property type="term" value="F:ATP binding"/>
    <property type="evidence" value="ECO:0007669"/>
    <property type="project" value="UniProtKB-UniRule"/>
</dbReference>
<dbReference type="GO" id="GO:0005871">
    <property type="term" value="C:kinesin complex"/>
    <property type="evidence" value="ECO:0007669"/>
    <property type="project" value="TreeGrafter"/>
</dbReference>
<dbReference type="GO" id="GO:0008017">
    <property type="term" value="F:microtubule binding"/>
    <property type="evidence" value="ECO:0007669"/>
    <property type="project" value="InterPro"/>
</dbReference>
<evidence type="ECO:0000313" key="5">
    <source>
        <dbReference type="EnsemblProtists" id="EOD14075"/>
    </source>
</evidence>
<feature type="domain" description="Kinesin motor" evidence="4">
    <location>
        <begin position="58"/>
        <end position="380"/>
    </location>
</feature>
<evidence type="ECO:0000256" key="2">
    <source>
        <dbReference type="SAM" id="Coils"/>
    </source>
</evidence>
<dbReference type="PaxDb" id="2903-EOD14075"/>
<dbReference type="InterPro" id="IPR027640">
    <property type="entry name" value="Kinesin-like_fam"/>
</dbReference>
<dbReference type="AlphaFoldDB" id="A0A0D3IS40"/>
<dbReference type="EnsemblProtists" id="EOD14075">
    <property type="protein sequence ID" value="EOD14075"/>
    <property type="gene ID" value="EMIHUDRAFT_212036"/>
</dbReference>
<feature type="region of interest" description="Disordered" evidence="3">
    <location>
        <begin position="448"/>
        <end position="474"/>
    </location>
</feature>
<keyword evidence="1" id="KW-0067">ATP-binding</keyword>
<dbReference type="PANTHER" id="PTHR24115">
    <property type="entry name" value="KINESIN-RELATED"/>
    <property type="match status" value="1"/>
</dbReference>
<dbReference type="InterPro" id="IPR036961">
    <property type="entry name" value="Kinesin_motor_dom_sf"/>
</dbReference>